<keyword evidence="7" id="KW-0808">Transferase</keyword>
<evidence type="ECO:0000256" key="4">
    <source>
        <dbReference type="ARBA" id="ARBA00023136"/>
    </source>
</evidence>
<evidence type="ECO:0000259" key="8">
    <source>
        <dbReference type="Pfam" id="PF01529"/>
    </source>
</evidence>
<evidence type="ECO:0000256" key="2">
    <source>
        <dbReference type="ARBA" id="ARBA00022692"/>
    </source>
</evidence>
<dbReference type="InterPro" id="IPR001594">
    <property type="entry name" value="Palmitoyltrfase_DHHC"/>
</dbReference>
<sequence>MKNFCRSLSHALPAILTWSLIVGCSAAFFYILVPALIIKLGTFGYLFCAIDFVLFAFCISNLFMATTMDPGTHPIGLFTYFQFNCLYSMSYPLLFYFLKSTNMVKMVKNVHTPLTSVPSLFSFSNYPKWSEFTLGHRFEPATSSEVANLDDFRSPLYKSVEINGITVRMKWCVTCKFYRPPRSSHCSVCNRCIDCFDHHCPWVHNCIGRRNYRNFFLFLFFLSWHMICVFSLSLSYTLLSRRDILTRPNLCSIVLMSICTLLAVPVIGLTCFHIVLVLRARTTNEQVTNKFRAGLNPFTVGCCANLCHSLCSSQFPTSYERPNKKNQRVPREAVIVYVPECDNQKDGQIRLKRGVGEDSAVSIGTAVSGVGFKSGNSLNRVRMIADSREDDSRCNLFNADEEEEENQKKLEVKVNNISANIDCELPLSAYERSLHEAYKDVSHVRLSSSENSATQSLLGGGNIKGLCKADLKNVRSNRRNNSSPTKRNSFHGMLSINRKNEASPNGVMTSISECSRGNSTIYTNTTTTSLLTENEMARSTRPLKFTEVCLYF</sequence>
<keyword evidence="9" id="KW-1185">Reference proteome</keyword>
<keyword evidence="2 7" id="KW-0812">Transmembrane</keyword>
<keyword evidence="7" id="KW-0012">Acyltransferase</keyword>
<evidence type="ECO:0000313" key="10">
    <source>
        <dbReference type="WBParaSite" id="Minc3s00607g15040"/>
    </source>
</evidence>
<feature type="transmembrane region" description="Helical" evidence="7">
    <location>
        <begin position="77"/>
        <end position="98"/>
    </location>
</feature>
<dbReference type="GO" id="GO:0016020">
    <property type="term" value="C:membrane"/>
    <property type="evidence" value="ECO:0007669"/>
    <property type="project" value="UniProtKB-SubCell"/>
</dbReference>
<evidence type="ECO:0000256" key="7">
    <source>
        <dbReference type="RuleBase" id="RU079119"/>
    </source>
</evidence>
<protein>
    <recommendedName>
        <fullName evidence="7">Palmitoyltransferase</fullName>
        <ecNumber evidence="7">2.3.1.225</ecNumber>
    </recommendedName>
</protein>
<evidence type="ECO:0000256" key="6">
    <source>
        <dbReference type="ARBA" id="ARBA00047790"/>
    </source>
</evidence>
<dbReference type="EC" id="2.3.1.225" evidence="7"/>
<comment type="catalytic activity">
    <reaction evidence="6">
        <text>L-cysteinyl-[protein] + hexadecanoyl-CoA = S-hexadecanoyl-L-cysteinyl-[protein] + CoA</text>
        <dbReference type="Rhea" id="RHEA:36683"/>
        <dbReference type="Rhea" id="RHEA-COMP:10131"/>
        <dbReference type="Rhea" id="RHEA-COMP:11032"/>
        <dbReference type="ChEBI" id="CHEBI:29950"/>
        <dbReference type="ChEBI" id="CHEBI:57287"/>
        <dbReference type="ChEBI" id="CHEBI:57379"/>
        <dbReference type="ChEBI" id="CHEBI:74151"/>
        <dbReference type="EC" id="2.3.1.225"/>
    </reaction>
    <physiologicalReaction direction="left-to-right" evidence="6">
        <dbReference type="Rhea" id="RHEA:36684"/>
    </physiologicalReaction>
</comment>
<feature type="transmembrane region" description="Helical" evidence="7">
    <location>
        <begin position="254"/>
        <end position="278"/>
    </location>
</feature>
<comment type="similarity">
    <text evidence="5">Belongs to the DHHC palmitoyltransferase family. ERF2/ZDHHC9 subfamily.</text>
</comment>
<evidence type="ECO:0000313" key="9">
    <source>
        <dbReference type="Proteomes" id="UP000887563"/>
    </source>
</evidence>
<comment type="subcellular location">
    <subcellularLocation>
        <location evidence="1">Membrane</location>
        <topology evidence="1">Multi-pass membrane protein</topology>
    </subcellularLocation>
</comment>
<proteinExistence type="inferred from homology"/>
<dbReference type="PANTHER" id="PTHR12349:SF2">
    <property type="entry name" value="PALMITOYLTRANSFERASE ZDHHC8"/>
    <property type="match status" value="1"/>
</dbReference>
<dbReference type="Proteomes" id="UP000887563">
    <property type="component" value="Unplaced"/>
</dbReference>
<evidence type="ECO:0000256" key="5">
    <source>
        <dbReference type="ARBA" id="ARBA00023463"/>
    </source>
</evidence>
<feature type="transmembrane region" description="Helical" evidence="7">
    <location>
        <begin position="12"/>
        <end position="33"/>
    </location>
</feature>
<dbReference type="Pfam" id="PF01529">
    <property type="entry name" value="DHHC"/>
    <property type="match status" value="1"/>
</dbReference>
<feature type="transmembrane region" description="Helical" evidence="7">
    <location>
        <begin position="215"/>
        <end position="234"/>
    </location>
</feature>
<evidence type="ECO:0000256" key="1">
    <source>
        <dbReference type="ARBA" id="ARBA00004141"/>
    </source>
</evidence>
<organism evidence="9 10">
    <name type="scientific">Meloidogyne incognita</name>
    <name type="common">Southern root-knot nematode worm</name>
    <name type="synonym">Oxyuris incognita</name>
    <dbReference type="NCBI Taxonomy" id="6306"/>
    <lineage>
        <taxon>Eukaryota</taxon>
        <taxon>Metazoa</taxon>
        <taxon>Ecdysozoa</taxon>
        <taxon>Nematoda</taxon>
        <taxon>Chromadorea</taxon>
        <taxon>Rhabditida</taxon>
        <taxon>Tylenchina</taxon>
        <taxon>Tylenchomorpha</taxon>
        <taxon>Tylenchoidea</taxon>
        <taxon>Meloidogynidae</taxon>
        <taxon>Meloidogyninae</taxon>
        <taxon>Meloidogyne</taxon>
        <taxon>Meloidogyne incognita group</taxon>
    </lineage>
</organism>
<comment type="domain">
    <text evidence="7">The DHHC domain is required for palmitoyltransferase activity.</text>
</comment>
<dbReference type="AlphaFoldDB" id="A0A914LQU3"/>
<dbReference type="PROSITE" id="PS51257">
    <property type="entry name" value="PROKAR_LIPOPROTEIN"/>
    <property type="match status" value="1"/>
</dbReference>
<evidence type="ECO:0000256" key="3">
    <source>
        <dbReference type="ARBA" id="ARBA00022989"/>
    </source>
</evidence>
<keyword evidence="3 7" id="KW-1133">Transmembrane helix</keyword>
<feature type="transmembrane region" description="Helical" evidence="7">
    <location>
        <begin position="45"/>
        <end position="65"/>
    </location>
</feature>
<reference evidence="10" key="1">
    <citation type="submission" date="2022-11" db="UniProtKB">
        <authorList>
            <consortium name="WormBaseParasite"/>
        </authorList>
    </citation>
    <scope>IDENTIFICATION</scope>
</reference>
<dbReference type="GO" id="GO:0019706">
    <property type="term" value="F:protein-cysteine S-palmitoyltransferase activity"/>
    <property type="evidence" value="ECO:0007669"/>
    <property type="project" value="UniProtKB-EC"/>
</dbReference>
<accession>A0A914LQU3</accession>
<dbReference type="PANTHER" id="PTHR12349">
    <property type="entry name" value="ANKYRIN REPEAT AND LEM DOMAIN-CONTAINING PROTEIN 2"/>
    <property type="match status" value="1"/>
</dbReference>
<dbReference type="WBParaSite" id="Minc3s00607g15040">
    <property type="protein sequence ID" value="Minc3s00607g15040"/>
    <property type="gene ID" value="Minc3s00607g15040"/>
</dbReference>
<feature type="domain" description="Palmitoyltransferase DHHC" evidence="8">
    <location>
        <begin position="168"/>
        <end position="289"/>
    </location>
</feature>
<name>A0A914LQU3_MELIC</name>
<keyword evidence="4 7" id="KW-0472">Membrane</keyword>
<dbReference type="PROSITE" id="PS50216">
    <property type="entry name" value="DHHC"/>
    <property type="match status" value="1"/>
</dbReference>